<sequence length="213" mass="22918">MHRSARLGRHPGRPLTGGSSTELVLASQSPRRHELLRGLGLTFRVEPADVDESWERGEDPRAYVERVAIDKAEKVAHLLDRDGGICVLAADTTVDLDDDILAKPDDDAHARQMLEALSGRAHQVHTAVVGWTAREAIATVVTTDVTFRTLTDADIDWYLGIGEHLDKAGAYGMQTAGGALVERIDGSPSNVIGLPLAETIDVLRACGVTVARV</sequence>
<dbReference type="GO" id="GO:0036218">
    <property type="term" value="F:dTTP diphosphatase activity"/>
    <property type="evidence" value="ECO:0007669"/>
    <property type="project" value="RHEA"/>
</dbReference>
<dbReference type="CDD" id="cd00555">
    <property type="entry name" value="Maf"/>
    <property type="match status" value="1"/>
</dbReference>
<dbReference type="HAMAP" id="MF_00528">
    <property type="entry name" value="Maf"/>
    <property type="match status" value="1"/>
</dbReference>
<evidence type="ECO:0000313" key="5">
    <source>
        <dbReference type="EMBL" id="TDT17802.1"/>
    </source>
</evidence>
<dbReference type="Proteomes" id="UP000294558">
    <property type="component" value="Unassembled WGS sequence"/>
</dbReference>
<gene>
    <name evidence="5" type="ORF">BDK89_3415</name>
</gene>
<dbReference type="PANTHER" id="PTHR43213">
    <property type="entry name" value="BIFUNCTIONAL DTTP/UTP PYROPHOSPHATASE/METHYLTRANSFERASE PROTEIN-RELATED"/>
    <property type="match status" value="1"/>
</dbReference>
<name>A0A4R7I2H3_9ACTN</name>
<comment type="subcellular location">
    <subcellularLocation>
        <location evidence="3">Cytoplasm</location>
    </subcellularLocation>
</comment>
<dbReference type="EC" id="3.6.1.9" evidence="3"/>
<dbReference type="Pfam" id="PF02545">
    <property type="entry name" value="Maf"/>
    <property type="match status" value="1"/>
</dbReference>
<keyword evidence="3" id="KW-0546">Nucleotide metabolism</keyword>
<keyword evidence="3" id="KW-0963">Cytoplasm</keyword>
<feature type="active site" description="Proton acceptor" evidence="3">
    <location>
        <position position="91"/>
    </location>
</feature>
<feature type="region of interest" description="Disordered" evidence="4">
    <location>
        <begin position="1"/>
        <end position="21"/>
    </location>
</feature>
<dbReference type="NCBIfam" id="TIGR00172">
    <property type="entry name" value="maf"/>
    <property type="match status" value="1"/>
</dbReference>
<comment type="caution">
    <text evidence="3">Lacks conserved residue(s) required for the propagation of feature annotation.</text>
</comment>
<reference evidence="5 6" key="1">
    <citation type="submission" date="2019-03" db="EMBL/GenBank/DDBJ databases">
        <title>Sequencing the genomes of 1000 actinobacteria strains.</title>
        <authorList>
            <person name="Klenk H.-P."/>
        </authorList>
    </citation>
    <scope>NUCLEOTIDE SEQUENCE [LARGE SCALE GENOMIC DNA]</scope>
    <source>
        <strain evidence="5 6">DSM 18936</strain>
    </source>
</reference>
<feature type="site" description="Important for substrate specificity" evidence="3">
    <location>
        <position position="174"/>
    </location>
</feature>
<keyword evidence="2 3" id="KW-0378">Hydrolase</keyword>
<evidence type="ECO:0000256" key="3">
    <source>
        <dbReference type="HAMAP-Rule" id="MF_00528"/>
    </source>
</evidence>
<evidence type="ECO:0000256" key="2">
    <source>
        <dbReference type="ARBA" id="ARBA00022801"/>
    </source>
</evidence>
<dbReference type="GO" id="GO:0009117">
    <property type="term" value="P:nucleotide metabolic process"/>
    <property type="evidence" value="ECO:0007669"/>
    <property type="project" value="UniProtKB-KW"/>
</dbReference>
<organism evidence="5 6">
    <name type="scientific">Ilumatobacter fluminis</name>
    <dbReference type="NCBI Taxonomy" id="467091"/>
    <lineage>
        <taxon>Bacteria</taxon>
        <taxon>Bacillati</taxon>
        <taxon>Actinomycetota</taxon>
        <taxon>Acidimicrobiia</taxon>
        <taxon>Acidimicrobiales</taxon>
        <taxon>Ilumatobacteraceae</taxon>
        <taxon>Ilumatobacter</taxon>
    </lineage>
</organism>
<dbReference type="InterPro" id="IPR003697">
    <property type="entry name" value="Maf-like"/>
</dbReference>
<comment type="similarity">
    <text evidence="3">Belongs to the Maf family. YhdE subfamily.</text>
</comment>
<dbReference type="SUPFAM" id="SSF52972">
    <property type="entry name" value="ITPase-like"/>
    <property type="match status" value="1"/>
</dbReference>
<dbReference type="EMBL" id="SOAU01000001">
    <property type="protein sequence ID" value="TDT17802.1"/>
    <property type="molecule type" value="Genomic_DNA"/>
</dbReference>
<dbReference type="PIRSF" id="PIRSF006305">
    <property type="entry name" value="Maf"/>
    <property type="match status" value="1"/>
</dbReference>
<comment type="cofactor">
    <cofactor evidence="1 3">
        <name>a divalent metal cation</name>
        <dbReference type="ChEBI" id="CHEBI:60240"/>
    </cofactor>
</comment>
<accession>A0A4R7I2H3</accession>
<comment type="catalytic activity">
    <reaction evidence="3">
        <text>dTTP + H2O = dTMP + diphosphate + H(+)</text>
        <dbReference type="Rhea" id="RHEA:28534"/>
        <dbReference type="ChEBI" id="CHEBI:15377"/>
        <dbReference type="ChEBI" id="CHEBI:15378"/>
        <dbReference type="ChEBI" id="CHEBI:33019"/>
        <dbReference type="ChEBI" id="CHEBI:37568"/>
        <dbReference type="ChEBI" id="CHEBI:63528"/>
        <dbReference type="EC" id="3.6.1.9"/>
    </reaction>
</comment>
<evidence type="ECO:0000256" key="4">
    <source>
        <dbReference type="SAM" id="MobiDB-lite"/>
    </source>
</evidence>
<feature type="site" description="Important for substrate specificity" evidence="3">
    <location>
        <position position="31"/>
    </location>
</feature>
<evidence type="ECO:0000313" key="6">
    <source>
        <dbReference type="Proteomes" id="UP000294558"/>
    </source>
</evidence>
<dbReference type="Gene3D" id="3.90.950.10">
    <property type="match status" value="1"/>
</dbReference>
<feature type="site" description="Important for substrate specificity" evidence="3">
    <location>
        <position position="92"/>
    </location>
</feature>
<dbReference type="AlphaFoldDB" id="A0A4R7I2H3"/>
<dbReference type="PANTHER" id="PTHR43213:SF5">
    <property type="entry name" value="BIFUNCTIONAL DTTP_UTP PYROPHOSPHATASE_METHYLTRANSFERASE PROTEIN-RELATED"/>
    <property type="match status" value="1"/>
</dbReference>
<comment type="function">
    <text evidence="3">Nucleoside triphosphate pyrophosphatase that hydrolyzes dTTP and UTP. May have a dual role in cell division arrest and in preventing the incorporation of modified nucleotides into cellular nucleic acids.</text>
</comment>
<evidence type="ECO:0000256" key="1">
    <source>
        <dbReference type="ARBA" id="ARBA00001968"/>
    </source>
</evidence>
<comment type="caution">
    <text evidence="5">The sequence shown here is derived from an EMBL/GenBank/DDBJ whole genome shotgun (WGS) entry which is preliminary data.</text>
</comment>
<dbReference type="GO" id="GO:0036221">
    <property type="term" value="F:UTP diphosphatase activity"/>
    <property type="evidence" value="ECO:0007669"/>
    <property type="project" value="RHEA"/>
</dbReference>
<protein>
    <recommendedName>
        <fullName evidence="3">dTTP/UTP pyrophosphatase</fullName>
        <shortName evidence="3">dTTPase/UTPase</shortName>
        <ecNumber evidence="3">3.6.1.9</ecNumber>
    </recommendedName>
    <alternativeName>
        <fullName evidence="3">Nucleoside triphosphate pyrophosphatase</fullName>
    </alternativeName>
    <alternativeName>
        <fullName evidence="3">Nucleotide pyrophosphatase</fullName>
        <shortName evidence="3">Nucleotide PPase</shortName>
    </alternativeName>
</protein>
<keyword evidence="6" id="KW-1185">Reference proteome</keyword>
<dbReference type="InterPro" id="IPR029001">
    <property type="entry name" value="ITPase-like_fam"/>
</dbReference>
<feature type="compositionally biased region" description="Basic residues" evidence="4">
    <location>
        <begin position="1"/>
        <end position="12"/>
    </location>
</feature>
<dbReference type="GO" id="GO:0005737">
    <property type="term" value="C:cytoplasm"/>
    <property type="evidence" value="ECO:0007669"/>
    <property type="project" value="UniProtKB-SubCell"/>
</dbReference>
<comment type="catalytic activity">
    <reaction evidence="3">
        <text>UTP + H2O = UMP + diphosphate + H(+)</text>
        <dbReference type="Rhea" id="RHEA:29395"/>
        <dbReference type="ChEBI" id="CHEBI:15377"/>
        <dbReference type="ChEBI" id="CHEBI:15378"/>
        <dbReference type="ChEBI" id="CHEBI:33019"/>
        <dbReference type="ChEBI" id="CHEBI:46398"/>
        <dbReference type="ChEBI" id="CHEBI:57865"/>
        <dbReference type="EC" id="3.6.1.9"/>
    </reaction>
</comment>
<proteinExistence type="inferred from homology"/>